<evidence type="ECO:0000313" key="2">
    <source>
        <dbReference type="Proteomes" id="UP000594749"/>
    </source>
</evidence>
<dbReference type="AlphaFoldDB" id="A0A7M1LDM5"/>
<gene>
    <name evidence="1" type="ORF">IMC76_05445</name>
</gene>
<evidence type="ECO:0000313" key="1">
    <source>
        <dbReference type="EMBL" id="QOQ86672.1"/>
    </source>
</evidence>
<dbReference type="EMBL" id="CP063078">
    <property type="protein sequence ID" value="QOQ86672.1"/>
    <property type="molecule type" value="Genomic_DNA"/>
</dbReference>
<dbReference type="Proteomes" id="UP000594749">
    <property type="component" value="Chromosome"/>
</dbReference>
<sequence length="61" mass="7316">MTTQIKNILDSQIESLFIEIYKEINELRNLKFKNKDDYQLMDMAIDNVIYALECLENKTKE</sequence>
<organism evidence="1 2">
    <name type="scientific">Campylobacter corcagiensis</name>
    <dbReference type="NCBI Taxonomy" id="1448857"/>
    <lineage>
        <taxon>Bacteria</taxon>
        <taxon>Pseudomonadati</taxon>
        <taxon>Campylobacterota</taxon>
        <taxon>Epsilonproteobacteria</taxon>
        <taxon>Campylobacterales</taxon>
        <taxon>Campylobacteraceae</taxon>
        <taxon>Campylobacter</taxon>
    </lineage>
</organism>
<name>A0A7M1LDM5_9BACT</name>
<reference evidence="1 2" key="1">
    <citation type="submission" date="2020-10" db="EMBL/GenBank/DDBJ databases">
        <title>Campylobacter and Helicobacter PacBio genomes.</title>
        <authorList>
            <person name="Lane C."/>
        </authorList>
    </citation>
    <scope>NUCLEOTIDE SEQUENCE [LARGE SCALE GENOMIC DNA]</scope>
    <source>
        <strain evidence="1 2">2016D-0077</strain>
    </source>
</reference>
<keyword evidence="2" id="KW-1185">Reference proteome</keyword>
<dbReference type="RefSeq" id="WP_025803830.1">
    <property type="nucleotide sequence ID" value="NZ_CP053842.1"/>
</dbReference>
<accession>A0A7M1LDM5</accession>
<proteinExistence type="predicted"/>
<protein>
    <submittedName>
        <fullName evidence="1">Uncharacterized protein</fullName>
    </submittedName>
</protein>